<sequence length="143" mass="14664">MQASSAVKVGRRRENTTRCALAFLLLAKGSEATSNSFKEDEIMKLCRVAKAARGATGIANNRLGKLLEQLQAVSAAAQKLSIVPLATESNATALVFGQAAAAATHCGTKALNELKTAVPSALINVANAAAASGTLTEVISILQ</sequence>
<dbReference type="GeneID" id="92374577"/>
<dbReference type="GO" id="GO:0042783">
    <property type="term" value="P:symbiont-mediated evasion of host immune response"/>
    <property type="evidence" value="ECO:0007669"/>
    <property type="project" value="InterPro"/>
</dbReference>
<dbReference type="EMBL" id="CZPT02001149">
    <property type="protein sequence ID" value="SCU69080.1"/>
    <property type="molecule type" value="Genomic_DNA"/>
</dbReference>
<name>A0A1G4IAA1_TRYEQ</name>
<proteinExistence type="predicted"/>
<evidence type="ECO:0000313" key="8">
    <source>
        <dbReference type="EMBL" id="SCU69080.1"/>
    </source>
</evidence>
<evidence type="ECO:0000256" key="4">
    <source>
        <dbReference type="ARBA" id="ARBA00023136"/>
    </source>
</evidence>
<comment type="caution">
    <text evidence="8">The sequence shown here is derived from an EMBL/GenBank/DDBJ whole genome shotgun (WGS) entry which is preliminary data.</text>
</comment>
<keyword evidence="5" id="KW-0325">Glycoprotein</keyword>
<dbReference type="GO" id="GO:0098552">
    <property type="term" value="C:side of membrane"/>
    <property type="evidence" value="ECO:0007669"/>
    <property type="project" value="UniProtKB-KW"/>
</dbReference>
<gene>
    <name evidence="8" type="ORF">TEOVI_000063700</name>
</gene>
<keyword evidence="9" id="KW-1185">Reference proteome</keyword>
<organism evidence="8 9">
    <name type="scientific">Trypanosoma equiperdum</name>
    <dbReference type="NCBI Taxonomy" id="5694"/>
    <lineage>
        <taxon>Eukaryota</taxon>
        <taxon>Discoba</taxon>
        <taxon>Euglenozoa</taxon>
        <taxon>Kinetoplastea</taxon>
        <taxon>Metakinetoplastina</taxon>
        <taxon>Trypanosomatida</taxon>
        <taxon>Trypanosomatidae</taxon>
        <taxon>Trypanosoma</taxon>
    </lineage>
</organism>
<evidence type="ECO:0000256" key="1">
    <source>
        <dbReference type="ARBA" id="ARBA00004609"/>
    </source>
</evidence>
<evidence type="ECO:0000259" key="7">
    <source>
        <dbReference type="Pfam" id="PF00913"/>
    </source>
</evidence>
<keyword evidence="3" id="KW-0336">GPI-anchor</keyword>
<evidence type="ECO:0000256" key="5">
    <source>
        <dbReference type="ARBA" id="ARBA00023180"/>
    </source>
</evidence>
<accession>A0A1G4IAA1</accession>
<dbReference type="InterPro" id="IPR001812">
    <property type="entry name" value="Trypano_VSG_A_N_dom"/>
</dbReference>
<keyword evidence="2" id="KW-1003">Cell membrane</keyword>
<keyword evidence="6" id="KW-0449">Lipoprotein</keyword>
<dbReference type="Proteomes" id="UP000195570">
    <property type="component" value="Unassembled WGS sequence"/>
</dbReference>
<protein>
    <submittedName>
        <fullName evidence="8">Trypanosome variant surface glycoprotein (A-type), putative</fullName>
    </submittedName>
</protein>
<keyword evidence="4" id="KW-0472">Membrane</keyword>
<dbReference type="AlphaFoldDB" id="A0A1G4IAA1"/>
<feature type="domain" description="Trypanosome variant surface glycoprotein A-type N-terminal" evidence="7">
    <location>
        <begin position="21"/>
        <end position="142"/>
    </location>
</feature>
<dbReference type="RefSeq" id="XP_067080113.1">
    <property type="nucleotide sequence ID" value="XM_067224012.1"/>
</dbReference>
<comment type="subcellular location">
    <subcellularLocation>
        <location evidence="1">Cell membrane</location>
        <topology evidence="1">Lipid-anchor</topology>
        <topology evidence="1">GPI-anchor</topology>
    </subcellularLocation>
</comment>
<evidence type="ECO:0000313" key="9">
    <source>
        <dbReference type="Proteomes" id="UP000195570"/>
    </source>
</evidence>
<evidence type="ECO:0000256" key="6">
    <source>
        <dbReference type="ARBA" id="ARBA00023288"/>
    </source>
</evidence>
<reference evidence="8" key="1">
    <citation type="submission" date="2016-09" db="EMBL/GenBank/DDBJ databases">
        <authorList>
            <person name="Hebert L."/>
            <person name="Moumen B."/>
        </authorList>
    </citation>
    <scope>NUCLEOTIDE SEQUENCE [LARGE SCALE GENOMIC DNA]</scope>
    <source>
        <strain evidence="8">OVI</strain>
    </source>
</reference>
<dbReference type="Pfam" id="PF00913">
    <property type="entry name" value="Trypan_glycop"/>
    <property type="match status" value="1"/>
</dbReference>
<dbReference type="SUPFAM" id="SSF58087">
    <property type="entry name" value="Variant surface glycoprotein (N-terminal domain)"/>
    <property type="match status" value="1"/>
</dbReference>
<evidence type="ECO:0000256" key="2">
    <source>
        <dbReference type="ARBA" id="ARBA00022475"/>
    </source>
</evidence>
<dbReference type="VEuPathDB" id="TriTrypDB:TEOVI_000063700"/>
<evidence type="ECO:0000256" key="3">
    <source>
        <dbReference type="ARBA" id="ARBA00022622"/>
    </source>
</evidence>
<dbReference type="GO" id="GO:0005886">
    <property type="term" value="C:plasma membrane"/>
    <property type="evidence" value="ECO:0007669"/>
    <property type="project" value="UniProtKB-SubCell"/>
</dbReference>